<keyword evidence="3" id="KW-0862">Zinc</keyword>
<dbReference type="PROSITE" id="PS50865">
    <property type="entry name" value="ZF_MYND_2"/>
    <property type="match status" value="1"/>
</dbReference>
<dbReference type="Proteomes" id="UP001230188">
    <property type="component" value="Unassembled WGS sequence"/>
</dbReference>
<dbReference type="AlphaFoldDB" id="A0AAD7UP43"/>
<dbReference type="SUPFAM" id="SSF57850">
    <property type="entry name" value="RING/U-box"/>
    <property type="match status" value="1"/>
</dbReference>
<sequence>MGCEAPGTLRCSRCSKATYCSSACQKRHWRAGHKRVCRSSIAKAARPESMECPICMESLVQEASFTYKECCGGRQCKNCTIRQFSTAGSRRDTLQRCAFCRAPIASSPDEFESRLLRRHKTGDATGSFMLYVCYTRGRFGVERKPTLGLEMLRAAASRGHPEGLYDLATARFTGTLRFADDPLAIHVGQDFEAAVKLYDRCLELGTCRNHGAALLNRGAIAYQMFDFVTARRCYLRAAVDHGLKAAMDNLEDMYRRGHGAIGEADLANIKRQFFEAHHHPRLRTGGRQNTPSPPEYFE</sequence>
<evidence type="ECO:0000256" key="3">
    <source>
        <dbReference type="ARBA" id="ARBA00022833"/>
    </source>
</evidence>
<dbReference type="Pfam" id="PF01753">
    <property type="entry name" value="zf-MYND"/>
    <property type="match status" value="1"/>
</dbReference>
<comment type="caution">
    <text evidence="7">The sequence shown here is derived from an EMBL/GenBank/DDBJ whole genome shotgun (WGS) entry which is preliminary data.</text>
</comment>
<proteinExistence type="predicted"/>
<evidence type="ECO:0000256" key="5">
    <source>
        <dbReference type="SAM" id="MobiDB-lite"/>
    </source>
</evidence>
<dbReference type="EMBL" id="JAQMWT010000057">
    <property type="protein sequence ID" value="KAJ8612128.1"/>
    <property type="molecule type" value="Genomic_DNA"/>
</dbReference>
<keyword evidence="1" id="KW-0479">Metal-binding</keyword>
<feature type="region of interest" description="Disordered" evidence="5">
    <location>
        <begin position="278"/>
        <end position="298"/>
    </location>
</feature>
<gene>
    <name evidence="7" type="ORF">CTAYLR_002434</name>
</gene>
<feature type="domain" description="MYND-type" evidence="6">
    <location>
        <begin position="1"/>
        <end position="37"/>
    </location>
</feature>
<dbReference type="GO" id="GO:0008270">
    <property type="term" value="F:zinc ion binding"/>
    <property type="evidence" value="ECO:0007669"/>
    <property type="project" value="UniProtKB-KW"/>
</dbReference>
<reference evidence="7" key="1">
    <citation type="submission" date="2023-01" db="EMBL/GenBank/DDBJ databases">
        <title>Metagenome sequencing of chrysophaentin producing Chrysophaeum taylorii.</title>
        <authorList>
            <person name="Davison J."/>
            <person name="Bewley C."/>
        </authorList>
    </citation>
    <scope>NUCLEOTIDE SEQUENCE</scope>
    <source>
        <strain evidence="7">NIES-1699</strain>
    </source>
</reference>
<evidence type="ECO:0000259" key="6">
    <source>
        <dbReference type="PROSITE" id="PS50865"/>
    </source>
</evidence>
<evidence type="ECO:0000256" key="4">
    <source>
        <dbReference type="PROSITE-ProRule" id="PRU00134"/>
    </source>
</evidence>
<organism evidence="7 8">
    <name type="scientific">Chrysophaeum taylorii</name>
    <dbReference type="NCBI Taxonomy" id="2483200"/>
    <lineage>
        <taxon>Eukaryota</taxon>
        <taxon>Sar</taxon>
        <taxon>Stramenopiles</taxon>
        <taxon>Ochrophyta</taxon>
        <taxon>Pelagophyceae</taxon>
        <taxon>Pelagomonadales</taxon>
        <taxon>Pelagomonadaceae</taxon>
        <taxon>Chrysophaeum</taxon>
    </lineage>
</organism>
<accession>A0AAD7UP43</accession>
<name>A0AAD7UP43_9STRA</name>
<dbReference type="InterPro" id="IPR011990">
    <property type="entry name" value="TPR-like_helical_dom_sf"/>
</dbReference>
<dbReference type="Gene3D" id="1.25.40.10">
    <property type="entry name" value="Tetratricopeptide repeat domain"/>
    <property type="match status" value="1"/>
</dbReference>
<keyword evidence="2 4" id="KW-0863">Zinc-finger</keyword>
<evidence type="ECO:0000313" key="7">
    <source>
        <dbReference type="EMBL" id="KAJ8612128.1"/>
    </source>
</evidence>
<evidence type="ECO:0000313" key="8">
    <source>
        <dbReference type="Proteomes" id="UP001230188"/>
    </source>
</evidence>
<evidence type="ECO:0000256" key="1">
    <source>
        <dbReference type="ARBA" id="ARBA00022723"/>
    </source>
</evidence>
<dbReference type="SUPFAM" id="SSF144232">
    <property type="entry name" value="HIT/MYND zinc finger-like"/>
    <property type="match status" value="1"/>
</dbReference>
<protein>
    <recommendedName>
        <fullName evidence="6">MYND-type domain-containing protein</fullName>
    </recommendedName>
</protein>
<evidence type="ECO:0000256" key="2">
    <source>
        <dbReference type="ARBA" id="ARBA00022771"/>
    </source>
</evidence>
<dbReference type="Gene3D" id="6.10.140.2220">
    <property type="match status" value="1"/>
</dbReference>
<keyword evidence="8" id="KW-1185">Reference proteome</keyword>
<dbReference type="SUPFAM" id="SSF81901">
    <property type="entry name" value="HCP-like"/>
    <property type="match status" value="1"/>
</dbReference>
<dbReference type="InterPro" id="IPR002893">
    <property type="entry name" value="Znf_MYND"/>
</dbReference>